<gene>
    <name evidence="4" type="ORF">AUC31_10810</name>
</gene>
<dbReference type="Gene3D" id="1.10.357.10">
    <property type="entry name" value="Tetracycline Repressor, domain 2"/>
    <property type="match status" value="1"/>
</dbReference>
<dbReference type="GO" id="GO:0003677">
    <property type="term" value="F:DNA binding"/>
    <property type="evidence" value="ECO:0007669"/>
    <property type="project" value="UniProtKB-UniRule"/>
</dbReference>
<dbReference type="Pfam" id="PF00440">
    <property type="entry name" value="TetR_N"/>
    <property type="match status" value="1"/>
</dbReference>
<keyword evidence="5" id="KW-1185">Reference proteome</keyword>
<reference evidence="4" key="1">
    <citation type="submission" date="2016-01" db="EMBL/GenBank/DDBJ databases">
        <title>Complete genome of Planococcus rifietoensis type strain M8.</title>
        <authorList>
            <person name="See-Too W.S."/>
        </authorList>
    </citation>
    <scope>NUCLEOTIDE SEQUENCE [LARGE SCALE GENOMIC DNA]</scope>
    <source>
        <strain evidence="4">M8</strain>
    </source>
</reference>
<dbReference type="SUPFAM" id="SSF46689">
    <property type="entry name" value="Homeodomain-like"/>
    <property type="match status" value="1"/>
</dbReference>
<dbReference type="Proteomes" id="UP000067683">
    <property type="component" value="Chromosome"/>
</dbReference>
<dbReference type="RefSeq" id="WP_058382361.1">
    <property type="nucleotide sequence ID" value="NZ_CP013659.2"/>
</dbReference>
<evidence type="ECO:0000256" key="2">
    <source>
        <dbReference type="PROSITE-ProRule" id="PRU00335"/>
    </source>
</evidence>
<feature type="DNA-binding region" description="H-T-H motif" evidence="2">
    <location>
        <begin position="24"/>
        <end position="43"/>
    </location>
</feature>
<evidence type="ECO:0000313" key="4">
    <source>
        <dbReference type="EMBL" id="ALS75658.1"/>
    </source>
</evidence>
<sequence length="283" mass="32438">MSKKQQILESALQLFAENGIEATSVQHITQEAGISKGAFYLSFPSKESLIKEIIDSFMKGFVADIDRVVNSSKKPDEKLRLYFLAHLALLEKHADFAKIYAQEPMHALNEEILEKLIHYDTWIDRSLLSLLDELYGEQLQGRRYDLLISIKGFVRIYSQLVLFHPYPHDIEKIAELLVEKTNVLAAYSHTAYLTEEMVELPMPGPEEVTTEEKLLSVIAELLEDGQHPPLMAESFSLLAEELQSEMPRRAILHGLQANIYDYAPAKWLSYLLKKYEQKKSPDN</sequence>
<dbReference type="Gene3D" id="1.10.10.60">
    <property type="entry name" value="Homeodomain-like"/>
    <property type="match status" value="1"/>
</dbReference>
<dbReference type="PRINTS" id="PR00455">
    <property type="entry name" value="HTHTETR"/>
</dbReference>
<feature type="domain" description="HTH tetR-type" evidence="3">
    <location>
        <begin position="1"/>
        <end position="61"/>
    </location>
</feature>
<name>A0A0U2YM15_9BACL</name>
<keyword evidence="1 2" id="KW-0238">DNA-binding</keyword>
<evidence type="ECO:0000256" key="1">
    <source>
        <dbReference type="ARBA" id="ARBA00023125"/>
    </source>
</evidence>
<dbReference type="STRING" id="200991.AUC31_10810"/>
<evidence type="ECO:0000259" key="3">
    <source>
        <dbReference type="PROSITE" id="PS50977"/>
    </source>
</evidence>
<dbReference type="PANTHER" id="PTHR43479">
    <property type="entry name" value="ACREF/ENVCD OPERON REPRESSOR-RELATED"/>
    <property type="match status" value="1"/>
</dbReference>
<proteinExistence type="predicted"/>
<evidence type="ECO:0000313" key="5">
    <source>
        <dbReference type="Proteomes" id="UP000067683"/>
    </source>
</evidence>
<organism evidence="4 5">
    <name type="scientific">Planococcus rifietoensis</name>
    <dbReference type="NCBI Taxonomy" id="200991"/>
    <lineage>
        <taxon>Bacteria</taxon>
        <taxon>Bacillati</taxon>
        <taxon>Bacillota</taxon>
        <taxon>Bacilli</taxon>
        <taxon>Bacillales</taxon>
        <taxon>Caryophanaceae</taxon>
        <taxon>Planococcus</taxon>
    </lineage>
</organism>
<dbReference type="PROSITE" id="PS50977">
    <property type="entry name" value="HTH_TETR_2"/>
    <property type="match status" value="1"/>
</dbReference>
<dbReference type="AlphaFoldDB" id="A0A0U2YM15"/>
<protein>
    <recommendedName>
        <fullName evidence="3">HTH tetR-type domain-containing protein</fullName>
    </recommendedName>
</protein>
<dbReference type="InterPro" id="IPR050624">
    <property type="entry name" value="HTH-type_Tx_Regulator"/>
</dbReference>
<dbReference type="PANTHER" id="PTHR43479:SF11">
    <property type="entry name" value="ACREF_ENVCD OPERON REPRESSOR-RELATED"/>
    <property type="match status" value="1"/>
</dbReference>
<dbReference type="KEGG" id="prt:AUC31_10810"/>
<dbReference type="InterPro" id="IPR001647">
    <property type="entry name" value="HTH_TetR"/>
</dbReference>
<accession>A0A0U2YM15</accession>
<dbReference type="EMBL" id="CP013659">
    <property type="protein sequence ID" value="ALS75658.1"/>
    <property type="molecule type" value="Genomic_DNA"/>
</dbReference>
<dbReference type="InterPro" id="IPR009057">
    <property type="entry name" value="Homeodomain-like_sf"/>
</dbReference>